<evidence type="ECO:0000256" key="3">
    <source>
        <dbReference type="ARBA" id="ARBA00022553"/>
    </source>
</evidence>
<dbReference type="InterPro" id="IPR023213">
    <property type="entry name" value="CAT-like_dom_sf"/>
</dbReference>
<evidence type="ECO:0000313" key="6">
    <source>
        <dbReference type="Proteomes" id="UP000500953"/>
    </source>
</evidence>
<dbReference type="UniPathway" id="UPA00011"/>
<dbReference type="GO" id="GO:0072330">
    <property type="term" value="P:monocarboxylic acid biosynthetic process"/>
    <property type="evidence" value="ECO:0007669"/>
    <property type="project" value="UniProtKB-ARBA"/>
</dbReference>
<dbReference type="InterPro" id="IPR029058">
    <property type="entry name" value="AB_hydrolase_fold"/>
</dbReference>
<evidence type="ECO:0000313" key="5">
    <source>
        <dbReference type="EMBL" id="QIS19519.1"/>
    </source>
</evidence>
<evidence type="ECO:0000256" key="1">
    <source>
        <dbReference type="ARBA" id="ARBA00001957"/>
    </source>
</evidence>
<feature type="domain" description="Carrier" evidence="4">
    <location>
        <begin position="2001"/>
        <end position="2076"/>
    </location>
</feature>
<accession>A0A6G9Z1M6</accession>
<dbReference type="PANTHER" id="PTHR45527">
    <property type="entry name" value="NONRIBOSOMAL PEPTIDE SYNTHETASE"/>
    <property type="match status" value="1"/>
</dbReference>
<dbReference type="Pfam" id="PF00550">
    <property type="entry name" value="PP-binding"/>
    <property type="match status" value="2"/>
</dbReference>
<dbReference type="InterPro" id="IPR020845">
    <property type="entry name" value="AMP-binding_CS"/>
</dbReference>
<protein>
    <submittedName>
        <fullName evidence="5">Amino acid adenylation domain-containing protein</fullName>
    </submittedName>
</protein>
<dbReference type="SUPFAM" id="SSF52777">
    <property type="entry name" value="CoA-dependent acyltransferases"/>
    <property type="match status" value="4"/>
</dbReference>
<dbReference type="GO" id="GO:0005829">
    <property type="term" value="C:cytosol"/>
    <property type="evidence" value="ECO:0007669"/>
    <property type="project" value="TreeGrafter"/>
</dbReference>
<dbReference type="Gene3D" id="3.30.559.30">
    <property type="entry name" value="Nonribosomal peptide synthetase, condensation domain"/>
    <property type="match status" value="2"/>
</dbReference>
<dbReference type="Gene3D" id="3.40.50.1820">
    <property type="entry name" value="alpha/beta hydrolase"/>
    <property type="match status" value="1"/>
</dbReference>
<dbReference type="FunFam" id="3.30.300.30:FF:000010">
    <property type="entry name" value="Enterobactin synthetase component F"/>
    <property type="match status" value="2"/>
</dbReference>
<dbReference type="CDD" id="cd19540">
    <property type="entry name" value="LCL_NRPS-like"/>
    <property type="match status" value="1"/>
</dbReference>
<sequence length="2089" mass="222573">MRAASGRLRLSSAQEALWLAQKIRPEVPNIIAMYWDIDGEIDVVTMREAFAEVVAEIRPFLVNFGEDEHGSYQFRRDDHPVVPVVADVGGQADPVAAARAIVAENAGAAVDLGTGDLMRLGIVAIGPARYFAFLAVHHLLMDGYGTVLFMRRVAQVYTAKCQSAQAVPTTFGGPEDVNDADRSYLESPVAAADGRFWSERLAGVPQPVTVAQHHDADRAGVVGYRLDIPAAEAARWLTGATEVGLWLPDYLTAGVAVLVQRLTGADDFVVRFAVANRSGAARLQPGVHANFAPLWVSARPDIAFAALAAHIGDELRAAVEHARYPISTVLADAGWSGRGGLGPAVNVIPFTEVLEFAGRPGHLEVQSVGAVDDLLITVYEDQRCAGLVVRFDGNAATYRANDLEVLAERFLAVLRQVTADPCVVIGRVDVVTDRERDLLRRWSESVAPQPDSTVPELFTAQVARSPGAVAVVSGDIEVTYLELADRVDRLAGVLRGRGVGADSVVAVALPRSVDLVVALLAVLRAGAAYLPIDPNYPGERVSFVLADAAPALLISAAGTLKVLPDTEIPVLRIDDDACSPVAGLGGGPRPSDLAYVIYTSGSTGTPKGVAVEHRTVANLVPQVRSRMGLEPGTRMLASTSVGFDVSVFEIFAPLCTGGTVELVRDILTLTESGARTGGAISTVPSAFAEVIGRTEGTITPGVVVFAGEALRVDLVRRVRKTIPGATVVNGYGPTETFYCTSHIVGDADLEEIAVPIGTPLGNNRAAVLGPGLLPVPIGATGELYVSGAGLARGYRGRPGMTASRFVADPSDPAGGRMYRTGDLVRWGDDGLLRYVGRADDQVKIRGFRIEPGEIEAVLVSHPAVVRAAVVARAVADEPTLVAYVVAEHTALDGGELRRFASTRLPGYMVPSAIVVLDRMPLTANGKLDRRALPEPVFAAAEYRAPEGAEQEALAAIFAEVLGMERVGIDDDFFDLGGHSLRAARLAARIRAVLRVEVTIRQIFDTPTVATLLERIDRQAAVRPALTRRPGAEPVPLSFAQHRLWFLDRFEGSSATYNIPLVLRLTGRLDVPALRAAIADVVTRHESLRTLVVPNGDGAAFARVLPVESVAVPVMELEVAAAELDSAIEALTRYTFDLTAEIPIRVSVLRSGPGEFAVLLLLHHIAADGWSMAALTRDVSTAYTARRAGNGPEWSALPVRYSDYAVWQRELLGSKSDPDSVLARQFEYWRAELAGGPQPLRLPLDRPRPQALSYRGDATRFVVDAALYSAVGDLAGRRGVTIAMVWQATLAVVLYQLGAGDDIVVGSPIAGRVDDAVTDLVGLFINTWVLRVDLSGNPSFATVLEQVRGKALAAYDNQDAPFERLVELLNPERSTAYTPLFQVMLAWHNTPLPELALPGLHGTAEIADAGTARFDLSFDLVEAVDAGGGRVVRGRIEFATDLFDRATVEALGRRFLTVVRAAVADPEVSVGRIDIRTAEERELLRRWNDTAAELPVTTLADLFAAQVVRSPGTVAVVDGDTELTYAELADRVGRLARALRGLGVGIESVVAVALPRSADLVVALLAVHRAGGAYLPIDPKYPSQRLEFILADAAPALLISDVETRKALPYNGISELLLDSLPSDVDTDARFEPLSPRNLAYVIYTSGSTGRPKGVAVEHGNAAAFVAQVATRMRVAAGTRVLASTSVSFDVSVLEIFGALCTGGTLDMVPDILALGERRSWSGGVISTVPSVFAELIDRLEGSVEADAVVFIGEELPLSLARRVQAAIPGVVVVNGYGPTETTVASTEYTLPAGSEIAGDPGESTDRSVPIGTALGAEQVYVLGPGLLPVPIGAVGELYIAGAGVGRGYRGRAGLTASRFVADPFDSVGGRMYRTGDLVRWGDDGLLRYVGRVDDQVKIRGFRIEPGEIETVLETHPAVARTVVVARGRNGGADQQLVAYVVAVEGAAPDGDELRRFTGARLPEYMVPAAVVVLEGLPLTANGKLDRRALPDPVFTTGEYRAPRTEQEKALAAIFAEVLGVERIGLDDNFFTLGGQSVLAARLVGRIRAVLGVEVPIRLVFEAPTVGGLAERWTDLIATRRPRLRSRERR</sequence>
<dbReference type="Proteomes" id="UP000500953">
    <property type="component" value="Chromosome"/>
</dbReference>
<dbReference type="GO" id="GO:0031177">
    <property type="term" value="F:phosphopantetheine binding"/>
    <property type="evidence" value="ECO:0007669"/>
    <property type="project" value="InterPro"/>
</dbReference>
<reference evidence="5 6" key="1">
    <citation type="journal article" date="2019" name="ACS Chem. Biol.">
        <title>Identification and Mobilization of a Cryptic Antibiotic Biosynthesis Gene Locus from a Human-Pathogenic Nocardia Isolate.</title>
        <authorList>
            <person name="Herisse M."/>
            <person name="Ishida K."/>
            <person name="Porter J.L."/>
            <person name="Howden B."/>
            <person name="Hertweck C."/>
            <person name="Stinear T.P."/>
            <person name="Pidot S.J."/>
        </authorList>
    </citation>
    <scope>NUCLEOTIDE SEQUENCE [LARGE SCALE GENOMIC DNA]</scope>
    <source>
        <strain evidence="5 6">AUSMDU00012715</strain>
    </source>
</reference>
<dbReference type="SUPFAM" id="SSF56801">
    <property type="entry name" value="Acetyl-CoA synthetase-like"/>
    <property type="match status" value="2"/>
</dbReference>
<feature type="domain" description="Carrier" evidence="4">
    <location>
        <begin position="944"/>
        <end position="1019"/>
    </location>
</feature>
<dbReference type="PANTHER" id="PTHR45527:SF1">
    <property type="entry name" value="FATTY ACID SYNTHASE"/>
    <property type="match status" value="1"/>
</dbReference>
<dbReference type="GO" id="GO:0043041">
    <property type="term" value="P:amino acid activation for nonribosomal peptide biosynthetic process"/>
    <property type="evidence" value="ECO:0007669"/>
    <property type="project" value="TreeGrafter"/>
</dbReference>
<dbReference type="Gene3D" id="1.10.1200.10">
    <property type="entry name" value="ACP-like"/>
    <property type="match status" value="1"/>
</dbReference>
<keyword evidence="2" id="KW-0596">Phosphopantetheine</keyword>
<evidence type="ECO:0000259" key="4">
    <source>
        <dbReference type="PROSITE" id="PS50075"/>
    </source>
</evidence>
<dbReference type="InterPro" id="IPR006162">
    <property type="entry name" value="Ppantetheine_attach_site"/>
</dbReference>
<dbReference type="CDD" id="cd05930">
    <property type="entry name" value="A_NRPS"/>
    <property type="match status" value="2"/>
</dbReference>
<dbReference type="GO" id="GO:0008610">
    <property type="term" value="P:lipid biosynthetic process"/>
    <property type="evidence" value="ECO:0007669"/>
    <property type="project" value="UniProtKB-ARBA"/>
</dbReference>
<dbReference type="Gene3D" id="2.30.38.10">
    <property type="entry name" value="Luciferase, Domain 3"/>
    <property type="match status" value="2"/>
</dbReference>
<dbReference type="GO" id="GO:0009366">
    <property type="term" value="C:enterobactin synthetase complex"/>
    <property type="evidence" value="ECO:0007669"/>
    <property type="project" value="TreeGrafter"/>
</dbReference>
<dbReference type="InterPro" id="IPR010071">
    <property type="entry name" value="AA_adenyl_dom"/>
</dbReference>
<name>A0A6G9Z1M6_9NOCA</name>
<dbReference type="Pfam" id="PF00668">
    <property type="entry name" value="Condensation"/>
    <property type="match status" value="2"/>
</dbReference>
<dbReference type="InterPro" id="IPR009081">
    <property type="entry name" value="PP-bd_ACP"/>
</dbReference>
<organism evidence="5 6">
    <name type="scientific">Nocardia terpenica</name>
    <dbReference type="NCBI Taxonomy" id="455432"/>
    <lineage>
        <taxon>Bacteria</taxon>
        <taxon>Bacillati</taxon>
        <taxon>Actinomycetota</taxon>
        <taxon>Actinomycetes</taxon>
        <taxon>Mycobacteriales</taxon>
        <taxon>Nocardiaceae</taxon>
        <taxon>Nocardia</taxon>
    </lineage>
</organism>
<dbReference type="FunFam" id="1.10.1200.10:FF:000016">
    <property type="entry name" value="Non-ribosomal peptide synthase"/>
    <property type="match status" value="2"/>
</dbReference>
<dbReference type="SUPFAM" id="SSF47336">
    <property type="entry name" value="ACP-like"/>
    <property type="match status" value="2"/>
</dbReference>
<dbReference type="NCBIfam" id="NF003417">
    <property type="entry name" value="PRK04813.1"/>
    <property type="match status" value="2"/>
</dbReference>
<dbReference type="InterPro" id="IPR045851">
    <property type="entry name" value="AMP-bd_C_sf"/>
</dbReference>
<dbReference type="RefSeq" id="WP_167486804.1">
    <property type="nucleotide sequence ID" value="NZ_CP046173.1"/>
</dbReference>
<dbReference type="FunFam" id="3.40.50.980:FF:000001">
    <property type="entry name" value="Non-ribosomal peptide synthetase"/>
    <property type="match status" value="2"/>
</dbReference>
<dbReference type="PROSITE" id="PS00012">
    <property type="entry name" value="PHOSPHOPANTETHEINE"/>
    <property type="match status" value="1"/>
</dbReference>
<dbReference type="PROSITE" id="PS50075">
    <property type="entry name" value="CARRIER"/>
    <property type="match status" value="2"/>
</dbReference>
<dbReference type="Pfam" id="PF00501">
    <property type="entry name" value="AMP-binding"/>
    <property type="match status" value="2"/>
</dbReference>
<dbReference type="GO" id="GO:0009239">
    <property type="term" value="P:enterobactin biosynthetic process"/>
    <property type="evidence" value="ECO:0007669"/>
    <property type="project" value="TreeGrafter"/>
</dbReference>
<comment type="cofactor">
    <cofactor evidence="1">
        <name>pantetheine 4'-phosphate</name>
        <dbReference type="ChEBI" id="CHEBI:47942"/>
    </cofactor>
</comment>
<dbReference type="Gene3D" id="3.40.50.980">
    <property type="match status" value="4"/>
</dbReference>
<dbReference type="InterPro" id="IPR001242">
    <property type="entry name" value="Condensation_dom"/>
</dbReference>
<dbReference type="NCBIfam" id="TIGR01733">
    <property type="entry name" value="AA-adenyl-dom"/>
    <property type="match status" value="2"/>
</dbReference>
<evidence type="ECO:0000256" key="2">
    <source>
        <dbReference type="ARBA" id="ARBA00022450"/>
    </source>
</evidence>
<dbReference type="InterPro" id="IPR025110">
    <property type="entry name" value="AMP-bd_C"/>
</dbReference>
<gene>
    <name evidence="5" type="ORF">F6W96_15750</name>
</gene>
<proteinExistence type="predicted"/>
<dbReference type="GO" id="GO:0047527">
    <property type="term" value="F:2,3-dihydroxybenzoate-serine ligase activity"/>
    <property type="evidence" value="ECO:0007669"/>
    <property type="project" value="TreeGrafter"/>
</dbReference>
<dbReference type="InterPro" id="IPR020806">
    <property type="entry name" value="PKS_PP-bd"/>
</dbReference>
<dbReference type="InterPro" id="IPR036736">
    <property type="entry name" value="ACP-like_sf"/>
</dbReference>
<dbReference type="Gene3D" id="3.30.559.10">
    <property type="entry name" value="Chloramphenicol acetyltransferase-like domain"/>
    <property type="match status" value="2"/>
</dbReference>
<dbReference type="Gene3D" id="3.30.300.30">
    <property type="match status" value="2"/>
</dbReference>
<dbReference type="Pfam" id="PF13193">
    <property type="entry name" value="AMP-binding_C"/>
    <property type="match status" value="2"/>
</dbReference>
<dbReference type="PROSITE" id="PS00455">
    <property type="entry name" value="AMP_BINDING"/>
    <property type="match status" value="2"/>
</dbReference>
<dbReference type="InterPro" id="IPR000873">
    <property type="entry name" value="AMP-dep_synth/lig_dom"/>
</dbReference>
<dbReference type="EMBL" id="CP046173">
    <property type="protein sequence ID" value="QIS19519.1"/>
    <property type="molecule type" value="Genomic_DNA"/>
</dbReference>
<dbReference type="SMART" id="SM00823">
    <property type="entry name" value="PKS_PP"/>
    <property type="match status" value="2"/>
</dbReference>
<keyword evidence="3" id="KW-0597">Phosphoprotein</keyword>